<sequence>MPSLSILIYRLLGALLLFSIHTGLYVTGLPADHHKAEGPAFVHPHLHDPDIISVTTAGTRRDMLASFGTGPLMSQIQDSIKHDIRSTTHDMEQQVAKLVAKQVGDQVVRDMNNITSGALDAMGFSDPAELGQYIGSWAGWLVTVMTSATNTAVGGGGTVVDAAAADAEGTDATFPAVGYGGGSGATGAETNDVTEADLLRLKQVLEQLHALERGQQQEQLTTTAALAVATGPSTGRGGGGAVNRTAVEEAVAQLVWRAVSPVNSSTSESSSGGNSGDAVVPASFKAIATDGSPVGPIRGLTGASEVNPATDITAADLPDTDGGSNTAALAAAALRTALVKNDTATASLAVATLLDSLRSSRNMAAGAESDLIVGGGDVANGAIASTVSLPTGTARLEVLPLPARASTGTQSGTSRPPRHGPGGPNDGPNVKVGRDLNVNVNVNVVPASATMPNGGGADGCACTCPARGGIGGLAGALAGNLLDGFLPGKMRLATGSGGGGDGGLSMQQSAPQQSDGNTPGIGVRTAAAAIE</sequence>
<keyword evidence="4" id="KW-1185">Reference proteome</keyword>
<feature type="region of interest" description="Disordered" evidence="1">
    <location>
        <begin position="402"/>
        <end position="433"/>
    </location>
</feature>
<feature type="region of interest" description="Disordered" evidence="1">
    <location>
        <begin position="496"/>
        <end position="521"/>
    </location>
</feature>
<feature type="transmembrane region" description="Helical" evidence="2">
    <location>
        <begin position="7"/>
        <end position="26"/>
    </location>
</feature>
<comment type="caution">
    <text evidence="3">The sequence shown here is derived from an EMBL/GenBank/DDBJ whole genome shotgun (WGS) entry which is preliminary data.</text>
</comment>
<name>A0A8J4F4H0_9CHLO</name>
<organism evidence="3 4">
    <name type="scientific">Volvox africanus</name>
    <dbReference type="NCBI Taxonomy" id="51714"/>
    <lineage>
        <taxon>Eukaryota</taxon>
        <taxon>Viridiplantae</taxon>
        <taxon>Chlorophyta</taxon>
        <taxon>core chlorophytes</taxon>
        <taxon>Chlorophyceae</taxon>
        <taxon>CS clade</taxon>
        <taxon>Chlamydomonadales</taxon>
        <taxon>Volvocaceae</taxon>
        <taxon>Volvox</taxon>
    </lineage>
</organism>
<accession>A0A8J4F4H0</accession>
<proteinExistence type="predicted"/>
<feature type="compositionally biased region" description="Polar residues" evidence="1">
    <location>
        <begin position="505"/>
        <end position="517"/>
    </location>
</feature>
<feature type="non-terminal residue" evidence="3">
    <location>
        <position position="1"/>
    </location>
</feature>
<dbReference type="EMBL" id="BNCO01000041">
    <property type="protein sequence ID" value="GIL60740.1"/>
    <property type="molecule type" value="Genomic_DNA"/>
</dbReference>
<evidence type="ECO:0000256" key="2">
    <source>
        <dbReference type="SAM" id="Phobius"/>
    </source>
</evidence>
<keyword evidence="2" id="KW-0472">Membrane</keyword>
<gene>
    <name evidence="3" type="ORF">Vafri_15268</name>
</gene>
<reference evidence="3" key="1">
    <citation type="journal article" date="2021" name="Proc. Natl. Acad. Sci. U.S.A.">
        <title>Three genomes in the algal genus Volvox reveal the fate of a haploid sex-determining region after a transition to homothallism.</title>
        <authorList>
            <person name="Yamamoto K."/>
            <person name="Hamaji T."/>
            <person name="Kawai-Toyooka H."/>
            <person name="Matsuzaki R."/>
            <person name="Takahashi F."/>
            <person name="Nishimura Y."/>
            <person name="Kawachi M."/>
            <person name="Noguchi H."/>
            <person name="Minakuchi Y."/>
            <person name="Umen J.G."/>
            <person name="Toyoda A."/>
            <person name="Nozaki H."/>
        </authorList>
    </citation>
    <scope>NUCLEOTIDE SEQUENCE</scope>
    <source>
        <strain evidence="3">NIES-3780</strain>
    </source>
</reference>
<evidence type="ECO:0000313" key="3">
    <source>
        <dbReference type="EMBL" id="GIL60740.1"/>
    </source>
</evidence>
<keyword evidence="2" id="KW-1133">Transmembrane helix</keyword>
<evidence type="ECO:0000256" key="1">
    <source>
        <dbReference type="SAM" id="MobiDB-lite"/>
    </source>
</evidence>
<evidence type="ECO:0000313" key="4">
    <source>
        <dbReference type="Proteomes" id="UP000747399"/>
    </source>
</evidence>
<protein>
    <submittedName>
        <fullName evidence="3">Uncharacterized protein</fullName>
    </submittedName>
</protein>
<dbReference type="Proteomes" id="UP000747399">
    <property type="component" value="Unassembled WGS sequence"/>
</dbReference>
<dbReference type="AlphaFoldDB" id="A0A8J4F4H0"/>
<keyword evidence="2" id="KW-0812">Transmembrane</keyword>